<accession>A0A1N7NVT9</accession>
<protein>
    <submittedName>
        <fullName evidence="4">Por secretion system C-terminal sorting domain-containing protein</fullName>
    </submittedName>
</protein>
<keyword evidence="1 2" id="KW-0732">Signal</keyword>
<dbReference type="InterPro" id="IPR013783">
    <property type="entry name" value="Ig-like_fold"/>
</dbReference>
<dbReference type="Pfam" id="PF00041">
    <property type="entry name" value="fn3"/>
    <property type="match status" value="2"/>
</dbReference>
<gene>
    <name evidence="4" type="ORF">SAMN05421786_104106</name>
</gene>
<name>A0A1N7NVT9_9FLAO</name>
<keyword evidence="5" id="KW-1185">Reference proteome</keyword>
<sequence>MRKQYLLWMALLIPSWQLSAQTYCTPTAGASSQNNYLKNAIFFDQGAIYYDATSYQAYVDNSSQMVTSYPGSTVSVHLEHSSGGSKSYVWVDWNADGDFDDFYEDPIGPSPFNTVDDQFFIPPSQEPGIYRIRVQSASTFSNPVNPCGPNNYGGFVDFSLKIDSAPTCFAPSTLTASNITNSTATISWEAPTTIPGSGYEYYYTSSTTPPTATTSPSGTSSVTSASISGLSSFTTYYVYARSVCSASDKSVWSLRGTFTTKCDPMTSMFENFEAVTGATANCWDKLGPGYMSISSSSGVNNSKGVTQSSLSAANFSIAVLPMFSNVNAGTHWLRFKARVNSDPGVLDIGYVTNDSDASTFTTIQSVNIKNKNYDGYEYNVIIPNTVPSTARLAIRHSGIPAVNIYWDEVYWEPKPSCLPISTITTSNITSTSVDLEWAASASSPSGYDIYYSLNNTLPTASTPPSVSNVQGTTYTISNLNIAKTYHIWVRPRCSNTDQGVWNNITSILTACAPVSSLSENFDSYNVGLVTNAPCWGKITVGVIASCTINGSTPAASGTKHINLRSVSSGDIAIAVLPEFSNVNAGTHQLKFKAYSSVNTGKLKVGYVTDPTNAESFVLIKQLDITNTSYNANYYTVNVPATVPANARLAIRSDHATSTNVSYYIDDVNWENGSLGTSEVLTKPELTVYPNPFTDMINISSEQKVSSMAVYDFSGKIVKEIINPSASVSLKELPAGAYLIKVILKNGTAKTIKAVKK</sequence>
<dbReference type="InterPro" id="IPR045474">
    <property type="entry name" value="GEVED"/>
</dbReference>
<proteinExistence type="predicted"/>
<feature type="chain" id="PRO_5012704144" evidence="2">
    <location>
        <begin position="21"/>
        <end position="756"/>
    </location>
</feature>
<dbReference type="Gene3D" id="2.60.40.10">
    <property type="entry name" value="Immunoglobulins"/>
    <property type="match status" value="2"/>
</dbReference>
<feature type="domain" description="Fibronectin type-III" evidence="3">
    <location>
        <begin position="419"/>
        <end position="512"/>
    </location>
</feature>
<reference evidence="5" key="1">
    <citation type="submission" date="2017-01" db="EMBL/GenBank/DDBJ databases">
        <authorList>
            <person name="Varghese N."/>
            <person name="Submissions S."/>
        </authorList>
    </citation>
    <scope>NUCLEOTIDE SEQUENCE [LARGE SCALE GENOMIC DNA]</scope>
    <source>
        <strain evidence="5">DSM 18017</strain>
    </source>
</reference>
<dbReference type="InterPro" id="IPR003961">
    <property type="entry name" value="FN3_dom"/>
</dbReference>
<dbReference type="InterPro" id="IPR026444">
    <property type="entry name" value="Secre_tail"/>
</dbReference>
<feature type="domain" description="Fibronectin type-III" evidence="3">
    <location>
        <begin position="170"/>
        <end position="263"/>
    </location>
</feature>
<evidence type="ECO:0000256" key="2">
    <source>
        <dbReference type="SAM" id="SignalP"/>
    </source>
</evidence>
<dbReference type="Proteomes" id="UP000186744">
    <property type="component" value="Unassembled WGS sequence"/>
</dbReference>
<dbReference type="Pfam" id="PF18962">
    <property type="entry name" value="Por_Secre_tail"/>
    <property type="match status" value="1"/>
</dbReference>
<dbReference type="Pfam" id="PF20009">
    <property type="entry name" value="GEVED"/>
    <property type="match status" value="1"/>
</dbReference>
<dbReference type="AlphaFoldDB" id="A0A1N7NVT9"/>
<dbReference type="RefSeq" id="WP_076552376.1">
    <property type="nucleotide sequence ID" value="NZ_FTOL01000004.1"/>
</dbReference>
<dbReference type="STRING" id="373668.SAMN05421786_104106"/>
<evidence type="ECO:0000256" key="1">
    <source>
        <dbReference type="ARBA" id="ARBA00022729"/>
    </source>
</evidence>
<evidence type="ECO:0000313" key="4">
    <source>
        <dbReference type="EMBL" id="SIT02411.1"/>
    </source>
</evidence>
<dbReference type="SMART" id="SM00060">
    <property type="entry name" value="FN3"/>
    <property type="match status" value="2"/>
</dbReference>
<dbReference type="NCBIfam" id="TIGR04183">
    <property type="entry name" value="Por_Secre_tail"/>
    <property type="match status" value="1"/>
</dbReference>
<dbReference type="CDD" id="cd00063">
    <property type="entry name" value="FN3"/>
    <property type="match status" value="1"/>
</dbReference>
<dbReference type="EMBL" id="FTOL01000004">
    <property type="protein sequence ID" value="SIT02411.1"/>
    <property type="molecule type" value="Genomic_DNA"/>
</dbReference>
<evidence type="ECO:0000259" key="3">
    <source>
        <dbReference type="PROSITE" id="PS50853"/>
    </source>
</evidence>
<feature type="signal peptide" evidence="2">
    <location>
        <begin position="1"/>
        <end position="20"/>
    </location>
</feature>
<dbReference type="OrthoDB" id="1274898at2"/>
<evidence type="ECO:0000313" key="5">
    <source>
        <dbReference type="Proteomes" id="UP000186744"/>
    </source>
</evidence>
<organism evidence="4 5">
    <name type="scientific">Chryseobacterium ureilyticum</name>
    <dbReference type="NCBI Taxonomy" id="373668"/>
    <lineage>
        <taxon>Bacteria</taxon>
        <taxon>Pseudomonadati</taxon>
        <taxon>Bacteroidota</taxon>
        <taxon>Flavobacteriia</taxon>
        <taxon>Flavobacteriales</taxon>
        <taxon>Weeksellaceae</taxon>
        <taxon>Chryseobacterium group</taxon>
        <taxon>Chryseobacterium</taxon>
    </lineage>
</organism>
<dbReference type="SUPFAM" id="SSF49265">
    <property type="entry name" value="Fibronectin type III"/>
    <property type="match status" value="1"/>
</dbReference>
<dbReference type="InterPro" id="IPR036116">
    <property type="entry name" value="FN3_sf"/>
</dbReference>
<dbReference type="PROSITE" id="PS50853">
    <property type="entry name" value="FN3"/>
    <property type="match status" value="2"/>
</dbReference>